<feature type="transmembrane region" description="Helical" evidence="6">
    <location>
        <begin position="68"/>
        <end position="86"/>
    </location>
</feature>
<accession>A0A512DF72</accession>
<feature type="transmembrane region" description="Helical" evidence="6">
    <location>
        <begin position="21"/>
        <end position="42"/>
    </location>
</feature>
<evidence type="ECO:0000256" key="2">
    <source>
        <dbReference type="ARBA" id="ARBA00022475"/>
    </source>
</evidence>
<comment type="subcellular location">
    <subcellularLocation>
        <location evidence="1">Cell membrane</location>
        <topology evidence="1">Multi-pass membrane protein</topology>
    </subcellularLocation>
</comment>
<dbReference type="CDD" id="cd06580">
    <property type="entry name" value="TM_PBP1_transp_TpRbsC_like"/>
    <property type="match status" value="1"/>
</dbReference>
<evidence type="ECO:0000256" key="1">
    <source>
        <dbReference type="ARBA" id="ARBA00004651"/>
    </source>
</evidence>
<keyword evidence="5 6" id="KW-0472">Membrane</keyword>
<dbReference type="InterPro" id="IPR001851">
    <property type="entry name" value="ABC_transp_permease"/>
</dbReference>
<gene>
    <name evidence="7" type="ORF">CAE01nite_28520</name>
</gene>
<evidence type="ECO:0000313" key="8">
    <source>
        <dbReference type="Proteomes" id="UP000321181"/>
    </source>
</evidence>
<feature type="transmembrane region" description="Helical" evidence="6">
    <location>
        <begin position="156"/>
        <end position="175"/>
    </location>
</feature>
<feature type="transmembrane region" description="Helical" evidence="6">
    <location>
        <begin position="280"/>
        <end position="296"/>
    </location>
</feature>
<dbReference type="RefSeq" id="WP_222595942.1">
    <property type="nucleotide sequence ID" value="NZ_BAAARM010000008.1"/>
</dbReference>
<feature type="transmembrane region" description="Helical" evidence="6">
    <location>
        <begin position="243"/>
        <end position="268"/>
    </location>
</feature>
<dbReference type="Pfam" id="PF02653">
    <property type="entry name" value="BPD_transp_2"/>
    <property type="match status" value="1"/>
</dbReference>
<dbReference type="AlphaFoldDB" id="A0A512DF72"/>
<dbReference type="PANTHER" id="PTHR47089:SF1">
    <property type="entry name" value="GUANOSINE ABC TRANSPORTER PERMEASE PROTEIN NUPP"/>
    <property type="match status" value="1"/>
</dbReference>
<dbReference type="PANTHER" id="PTHR47089">
    <property type="entry name" value="ABC TRANSPORTER, PERMEASE PROTEIN"/>
    <property type="match status" value="1"/>
</dbReference>
<sequence>MTGVAVGAPRRTAALTARTGTAARWLAACTAALVIFSAFILANDVDPLSVLGTIWTSVLTEPRQVEQILVRATPFALAALAVVVPGRAGLVNVGGEGQVIVGAVAAAGAGMWVGADAAPAVAVTVMVLAAVVAGGAWAGIAAALRLVGDVNEAVTTVLLNFVALYLMLFLILGSWRDDAAMGQATSPEIGPGAKLPLLGTSGVHVGIVVAVIAALVIWFAFTRTTWGFRLTVVGGNPEAARRAGLPVTVLLLSALVLGGVLAGLAGYVHLAGAEYKLRPTFGANIGYIGFLASWLARHRPLAVLVSAAAVAAIAITGNTLQISAGLPAASVNILMGLVLVAVLGWTSVRKADA</sequence>
<evidence type="ECO:0000256" key="5">
    <source>
        <dbReference type="ARBA" id="ARBA00023136"/>
    </source>
</evidence>
<keyword evidence="8" id="KW-1185">Reference proteome</keyword>
<feature type="transmembrane region" description="Helical" evidence="6">
    <location>
        <begin position="326"/>
        <end position="348"/>
    </location>
</feature>
<dbReference type="GO" id="GO:0022857">
    <property type="term" value="F:transmembrane transporter activity"/>
    <property type="evidence" value="ECO:0007669"/>
    <property type="project" value="InterPro"/>
</dbReference>
<keyword evidence="3 6" id="KW-0812">Transmembrane</keyword>
<dbReference type="GO" id="GO:0005886">
    <property type="term" value="C:plasma membrane"/>
    <property type="evidence" value="ECO:0007669"/>
    <property type="project" value="UniProtKB-SubCell"/>
</dbReference>
<proteinExistence type="predicted"/>
<reference evidence="7 8" key="1">
    <citation type="submission" date="2019-07" db="EMBL/GenBank/DDBJ databases">
        <title>Whole genome shotgun sequence of Cellulomonas aerilata NBRC 106308.</title>
        <authorList>
            <person name="Hosoyama A."/>
            <person name="Uohara A."/>
            <person name="Ohji S."/>
            <person name="Ichikawa N."/>
        </authorList>
    </citation>
    <scope>NUCLEOTIDE SEQUENCE [LARGE SCALE GENOMIC DNA]</scope>
    <source>
        <strain evidence="7 8">NBRC 106308</strain>
    </source>
</reference>
<dbReference type="Proteomes" id="UP000321181">
    <property type="component" value="Unassembled WGS sequence"/>
</dbReference>
<organism evidence="7 8">
    <name type="scientific">Cellulomonas aerilata</name>
    <dbReference type="NCBI Taxonomy" id="515326"/>
    <lineage>
        <taxon>Bacteria</taxon>
        <taxon>Bacillati</taxon>
        <taxon>Actinomycetota</taxon>
        <taxon>Actinomycetes</taxon>
        <taxon>Micrococcales</taxon>
        <taxon>Cellulomonadaceae</taxon>
        <taxon>Cellulomonas</taxon>
    </lineage>
</organism>
<evidence type="ECO:0000256" key="6">
    <source>
        <dbReference type="SAM" id="Phobius"/>
    </source>
</evidence>
<feature type="transmembrane region" description="Helical" evidence="6">
    <location>
        <begin position="98"/>
        <end position="115"/>
    </location>
</feature>
<feature type="transmembrane region" description="Helical" evidence="6">
    <location>
        <begin position="121"/>
        <end position="144"/>
    </location>
</feature>
<keyword evidence="2" id="KW-1003">Cell membrane</keyword>
<evidence type="ECO:0000256" key="4">
    <source>
        <dbReference type="ARBA" id="ARBA00022989"/>
    </source>
</evidence>
<protein>
    <submittedName>
        <fullName evidence="7">ABC transporter permease</fullName>
    </submittedName>
</protein>
<evidence type="ECO:0000313" key="7">
    <source>
        <dbReference type="EMBL" id="GEO35127.1"/>
    </source>
</evidence>
<keyword evidence="4 6" id="KW-1133">Transmembrane helix</keyword>
<name>A0A512DF72_9CELL</name>
<dbReference type="EMBL" id="BJYY01000018">
    <property type="protein sequence ID" value="GEO35127.1"/>
    <property type="molecule type" value="Genomic_DNA"/>
</dbReference>
<evidence type="ECO:0000256" key="3">
    <source>
        <dbReference type="ARBA" id="ARBA00022692"/>
    </source>
</evidence>
<feature type="transmembrane region" description="Helical" evidence="6">
    <location>
        <begin position="195"/>
        <end position="222"/>
    </location>
</feature>
<comment type="caution">
    <text evidence="7">The sequence shown here is derived from an EMBL/GenBank/DDBJ whole genome shotgun (WGS) entry which is preliminary data.</text>
</comment>
<feature type="transmembrane region" description="Helical" evidence="6">
    <location>
        <begin position="301"/>
        <end position="320"/>
    </location>
</feature>